<dbReference type="EMBL" id="POUW01000012">
    <property type="protein sequence ID" value="PNG03157.1"/>
    <property type="molecule type" value="Genomic_DNA"/>
</dbReference>
<comment type="caution">
    <text evidence="2">The sequence shown here is derived from an EMBL/GenBank/DDBJ whole genome shotgun (WGS) entry which is preliminary data.</text>
</comment>
<protein>
    <submittedName>
        <fullName evidence="2">Virulence factor family protein</fullName>
    </submittedName>
</protein>
<dbReference type="SUPFAM" id="SSF53474">
    <property type="entry name" value="alpha/beta-Hydrolases"/>
    <property type="match status" value="1"/>
</dbReference>
<evidence type="ECO:0000313" key="3">
    <source>
        <dbReference type="Proteomes" id="UP000235897"/>
    </source>
</evidence>
<evidence type="ECO:0000313" key="2">
    <source>
        <dbReference type="EMBL" id="PNG03157.1"/>
    </source>
</evidence>
<organism evidence="2 3">
    <name type="scientific">Stutzerimonas stutzeri</name>
    <name type="common">Pseudomonas stutzeri</name>
    <dbReference type="NCBI Taxonomy" id="316"/>
    <lineage>
        <taxon>Bacteria</taxon>
        <taxon>Pseudomonadati</taxon>
        <taxon>Pseudomonadota</taxon>
        <taxon>Gammaproteobacteria</taxon>
        <taxon>Pseudomonadales</taxon>
        <taxon>Pseudomonadaceae</taxon>
        <taxon>Stutzerimonas</taxon>
    </lineage>
</organism>
<dbReference type="OrthoDB" id="641022at2"/>
<dbReference type="InterPro" id="IPR029058">
    <property type="entry name" value="AB_hydrolase_fold"/>
</dbReference>
<evidence type="ECO:0000259" key="1">
    <source>
        <dbReference type="Pfam" id="PF06057"/>
    </source>
</evidence>
<proteinExistence type="predicted"/>
<dbReference type="Gene3D" id="3.40.50.1820">
    <property type="entry name" value="alpha/beta hydrolase"/>
    <property type="match status" value="1"/>
</dbReference>
<reference evidence="2 3" key="1">
    <citation type="submission" date="2018-01" db="EMBL/GenBank/DDBJ databases">
        <title>Denitrification phenotypes of diverse strains of Pseudomonas stutzeri.</title>
        <authorList>
            <person name="Milligan D.A."/>
            <person name="Bergaust L."/>
            <person name="Bakken L.R."/>
            <person name="Frostegard A."/>
        </authorList>
    </citation>
    <scope>NUCLEOTIDE SEQUENCE [LARGE SCALE GENOMIC DNA]</scope>
    <source>
        <strain evidence="2 3">28a3</strain>
    </source>
</reference>
<accession>A0A2N8SKY5</accession>
<dbReference type="Pfam" id="PF06057">
    <property type="entry name" value="VirJ"/>
    <property type="match status" value="1"/>
</dbReference>
<dbReference type="InterPro" id="IPR010333">
    <property type="entry name" value="VirJ"/>
</dbReference>
<dbReference type="RefSeq" id="WP_102847683.1">
    <property type="nucleotide sequence ID" value="NZ_JAMOIG010000026.1"/>
</dbReference>
<name>A0A2N8SKY5_STUST</name>
<dbReference type="Proteomes" id="UP000235897">
    <property type="component" value="Unassembled WGS sequence"/>
</dbReference>
<sequence>MKRDSWFKGGLLAAALAVGVAVVWHERDDSGLQHLVLNDGTPAHRIGAHAAPQHVLILVTEQQRLDPATLERLAASGSVELVQVPLSGSCVAQQRQRTEAEGLLGGAPTLVAGLGPAAVSAWRWLAEQKDDSAKALSVGFDLEHPDCAEPLPQTAPHGHWIGAWNDNPGDANALFLRGQSNAEPRISAYGTALTTVLESELARLLSGQANPMPVIEHPAATPSDTLTLFYSGDGGWRDLDRASAEHMAKVGYPVVGIDTLRYYWQHKSAQQSADDLSRLMQHYREAWHIKRFVLAGYSFGADVLPAIYNRLPGSDREQVDALLLLAFARSGSFEIEVSGWLGKQGEEAATGPEMRQLPAAKVFCVYGSEEAADSGCTQPDAVGERLQLSGGHHFDGDYDALAEKLLAAIRARQPGS</sequence>
<dbReference type="AlphaFoldDB" id="A0A2N8SKY5"/>
<feature type="domain" description="Bacterial virulence" evidence="1">
    <location>
        <begin position="224"/>
        <end position="412"/>
    </location>
</feature>
<gene>
    <name evidence="2" type="ORF">CXL00_22235</name>
</gene>